<sequence length="87" mass="8914">MRSVTAHAALAEAVLETRVVRLANPLATPAPLVEKLARQLSGAGLHASVGPSWTPAPGADASVGTRGLEGFFEAFLGAHSEWRPASG</sequence>
<gene>
    <name evidence="1" type="ORF">AVDCRST_MAG78-1089</name>
</gene>
<dbReference type="AlphaFoldDB" id="A0A6J4PTZ4"/>
<reference evidence="1" key="1">
    <citation type="submission" date="2020-02" db="EMBL/GenBank/DDBJ databases">
        <authorList>
            <person name="Meier V. D."/>
        </authorList>
    </citation>
    <scope>NUCLEOTIDE SEQUENCE</scope>
    <source>
        <strain evidence="1">AVDCRST_MAG78</strain>
    </source>
</reference>
<protein>
    <submittedName>
        <fullName evidence="1">Uncharacterized protein</fullName>
    </submittedName>
</protein>
<organism evidence="1">
    <name type="scientific">uncultured Rubrobacteraceae bacterium</name>
    <dbReference type="NCBI Taxonomy" id="349277"/>
    <lineage>
        <taxon>Bacteria</taxon>
        <taxon>Bacillati</taxon>
        <taxon>Actinomycetota</taxon>
        <taxon>Rubrobacteria</taxon>
        <taxon>Rubrobacterales</taxon>
        <taxon>Rubrobacteraceae</taxon>
        <taxon>environmental samples</taxon>
    </lineage>
</organism>
<evidence type="ECO:0000313" key="1">
    <source>
        <dbReference type="EMBL" id="CAA9421736.1"/>
    </source>
</evidence>
<dbReference type="EMBL" id="CADCVB010000083">
    <property type="protein sequence ID" value="CAA9421736.1"/>
    <property type="molecule type" value="Genomic_DNA"/>
</dbReference>
<accession>A0A6J4PTZ4</accession>
<name>A0A6J4PTZ4_9ACTN</name>
<proteinExistence type="predicted"/>